<comment type="subcellular location">
    <subcellularLocation>
        <location evidence="1">Cell membrane</location>
    </subcellularLocation>
</comment>
<protein>
    <submittedName>
        <fullName evidence="14">C-type cytochrome</fullName>
    </submittedName>
</protein>
<organism evidence="14 15">
    <name type="scientific">Piscinibacter koreensis</name>
    <dbReference type="NCBI Taxonomy" id="2742824"/>
    <lineage>
        <taxon>Bacteria</taxon>
        <taxon>Pseudomonadati</taxon>
        <taxon>Pseudomonadota</taxon>
        <taxon>Betaproteobacteria</taxon>
        <taxon>Burkholderiales</taxon>
        <taxon>Sphaerotilaceae</taxon>
        <taxon>Piscinibacter</taxon>
    </lineage>
</organism>
<gene>
    <name evidence="14" type="ORF">HQN59_18835</name>
</gene>
<dbReference type="AlphaFoldDB" id="A0A7Y6NR78"/>
<keyword evidence="2" id="KW-0813">Transport</keyword>
<evidence type="ECO:0000256" key="1">
    <source>
        <dbReference type="ARBA" id="ARBA00004236"/>
    </source>
</evidence>
<dbReference type="Pfam" id="PF13442">
    <property type="entry name" value="Cytochrome_CBB3"/>
    <property type="match status" value="1"/>
</dbReference>
<feature type="binding site" description="axial binding residue" evidence="12">
    <location>
        <position position="215"/>
    </location>
    <ligand>
        <name>heme c</name>
        <dbReference type="ChEBI" id="CHEBI:61717"/>
        <label>2</label>
    </ligand>
    <ligandPart>
        <name>Fe</name>
        <dbReference type="ChEBI" id="CHEBI:18248"/>
    </ligandPart>
</feature>
<dbReference type="InterPro" id="IPR014353">
    <property type="entry name" value="Membr-bd_ADH_cyt_c"/>
</dbReference>
<feature type="binding site" description="covalent" evidence="11">
    <location>
        <position position="65"/>
    </location>
    <ligand>
        <name>heme c</name>
        <dbReference type="ChEBI" id="CHEBI:61717"/>
        <label>1</label>
    </ligand>
</feature>
<dbReference type="PRINTS" id="PR00605">
    <property type="entry name" value="CYTCHROMECIC"/>
</dbReference>
<keyword evidence="8" id="KW-0249">Electron transport</keyword>
<feature type="binding site" description="axial binding residue" evidence="12">
    <location>
        <position position="366"/>
    </location>
    <ligand>
        <name>heme c</name>
        <dbReference type="ChEBI" id="CHEBI:61717"/>
        <label>3</label>
    </ligand>
    <ligandPart>
        <name>Fe</name>
        <dbReference type="ChEBI" id="CHEBI:18248"/>
    </ligandPart>
</feature>
<evidence type="ECO:0000256" key="3">
    <source>
        <dbReference type="ARBA" id="ARBA00022475"/>
    </source>
</evidence>
<keyword evidence="5 12" id="KW-0479">Metal-binding</keyword>
<dbReference type="GO" id="GO:0020037">
    <property type="term" value="F:heme binding"/>
    <property type="evidence" value="ECO:0007669"/>
    <property type="project" value="InterPro"/>
</dbReference>
<evidence type="ECO:0000256" key="8">
    <source>
        <dbReference type="ARBA" id="ARBA00022982"/>
    </source>
</evidence>
<reference evidence="14 15" key="1">
    <citation type="submission" date="2020-06" db="EMBL/GenBank/DDBJ databases">
        <title>Schlegella sp. ID0723 isolated from air conditioner.</title>
        <authorList>
            <person name="Kim D.Y."/>
            <person name="Kim D.-U."/>
        </authorList>
    </citation>
    <scope>NUCLEOTIDE SEQUENCE [LARGE SCALE GENOMIC DNA]</scope>
    <source>
        <strain evidence="14 15">ID0723</strain>
    </source>
</reference>
<dbReference type="PROSITE" id="PS51007">
    <property type="entry name" value="CYTC"/>
    <property type="match status" value="3"/>
</dbReference>
<evidence type="ECO:0000256" key="2">
    <source>
        <dbReference type="ARBA" id="ARBA00022448"/>
    </source>
</evidence>
<evidence type="ECO:0000259" key="13">
    <source>
        <dbReference type="PROSITE" id="PS51007"/>
    </source>
</evidence>
<sequence length="455" mass="48039">MRDASPPRRRRRAGVVVLALVVLAIVAFAALAWRPAIDPVAPPARTSFDAALIQRGAVLANAGNCTGCHTVAGGLPFAGGLALATPFGTLYSTNITPDRDTGIGRWSFEAFERAMRRGVDRAGSHLYPAFPYTHYTRLTDDDVRALYAYVMTRTPVRAEAPANQLAFPLGFRPLLAGWKLLFFREERFQADASQAAEWNRGAYLAESLGHCSACHSPRNALGAERRGEHLGGGDAEGWHSPALNANSPSPLPWTVDALATYLRTGIAADHAIAGGPMQGVVRSLQQIPADDVRAIATYIHARMGPAAEPRQARATASVERARQAPFAVTGIGTGASAPAPAASGPGDDALLQLGARVYADACASCHAMGRELSSGSGLQLPLAIALYEPTPASLIRIVREGIAPGEGERGRWMPSFAGALTDEQIAALAQYLRRAGAGAPAWPDVAGEVRKARHP</sequence>
<dbReference type="SUPFAM" id="SSF46626">
    <property type="entry name" value="Cytochrome c"/>
    <property type="match status" value="3"/>
</dbReference>
<feature type="binding site" description="covalent" evidence="11">
    <location>
        <position position="365"/>
    </location>
    <ligand>
        <name>heme c</name>
        <dbReference type="ChEBI" id="CHEBI:61717"/>
        <label>3</label>
    </ligand>
</feature>
<keyword evidence="3" id="KW-1003">Cell membrane</keyword>
<keyword evidence="7" id="KW-0677">Repeat</keyword>
<dbReference type="GO" id="GO:0009055">
    <property type="term" value="F:electron transfer activity"/>
    <property type="evidence" value="ECO:0007669"/>
    <property type="project" value="InterPro"/>
</dbReference>
<feature type="binding site" description="covalent" evidence="11">
    <location>
        <position position="68"/>
    </location>
    <ligand>
        <name>heme c</name>
        <dbReference type="ChEBI" id="CHEBI:61717"/>
        <label>1</label>
    </ligand>
</feature>
<evidence type="ECO:0000313" key="14">
    <source>
        <dbReference type="EMBL" id="NUZ07824.1"/>
    </source>
</evidence>
<feature type="binding site" description="covalent" evidence="11">
    <location>
        <position position="362"/>
    </location>
    <ligand>
        <name>heme c</name>
        <dbReference type="ChEBI" id="CHEBI:61717"/>
        <label>3</label>
    </ligand>
</feature>
<dbReference type="InterPro" id="IPR036909">
    <property type="entry name" value="Cyt_c-like_dom_sf"/>
</dbReference>
<dbReference type="InterPro" id="IPR051459">
    <property type="entry name" value="Cytochrome_c-type_DH"/>
</dbReference>
<name>A0A7Y6NR78_9BURK</name>
<comment type="caution">
    <text evidence="14">The sequence shown here is derived from an EMBL/GenBank/DDBJ whole genome shotgun (WGS) entry which is preliminary data.</text>
</comment>
<dbReference type="PANTHER" id="PTHR35008:SF8">
    <property type="entry name" value="ALCOHOL DEHYDROGENASE CYTOCHROME C SUBUNIT"/>
    <property type="match status" value="1"/>
</dbReference>
<feature type="domain" description="Cytochrome c" evidence="13">
    <location>
        <begin position="51"/>
        <end position="154"/>
    </location>
</feature>
<accession>A0A7Y6NR78</accession>
<keyword evidence="10" id="KW-0472">Membrane</keyword>
<evidence type="ECO:0000256" key="10">
    <source>
        <dbReference type="ARBA" id="ARBA00023136"/>
    </source>
</evidence>
<dbReference type="GO" id="GO:0005886">
    <property type="term" value="C:plasma membrane"/>
    <property type="evidence" value="ECO:0007669"/>
    <property type="project" value="UniProtKB-SubCell"/>
</dbReference>
<dbReference type="InterPro" id="IPR008168">
    <property type="entry name" value="Cyt_C_IC"/>
</dbReference>
<evidence type="ECO:0000256" key="4">
    <source>
        <dbReference type="ARBA" id="ARBA00022617"/>
    </source>
</evidence>
<proteinExistence type="predicted"/>
<dbReference type="GO" id="GO:0005506">
    <property type="term" value="F:iron ion binding"/>
    <property type="evidence" value="ECO:0007669"/>
    <property type="project" value="InterPro"/>
</dbReference>
<dbReference type="Proteomes" id="UP000529637">
    <property type="component" value="Unassembled WGS sequence"/>
</dbReference>
<evidence type="ECO:0000256" key="11">
    <source>
        <dbReference type="PIRSR" id="PIRSR000018-50"/>
    </source>
</evidence>
<keyword evidence="4 11" id="KW-0349">Heme</keyword>
<feature type="domain" description="Cytochrome c" evidence="13">
    <location>
        <begin position="349"/>
        <end position="436"/>
    </location>
</feature>
<dbReference type="PANTHER" id="PTHR35008">
    <property type="entry name" value="BLL4482 PROTEIN-RELATED"/>
    <property type="match status" value="1"/>
</dbReference>
<feature type="domain" description="Cytochrome c" evidence="13">
    <location>
        <begin position="196"/>
        <end position="303"/>
    </location>
</feature>
<evidence type="ECO:0000256" key="5">
    <source>
        <dbReference type="ARBA" id="ARBA00022723"/>
    </source>
</evidence>
<evidence type="ECO:0000256" key="7">
    <source>
        <dbReference type="ARBA" id="ARBA00022737"/>
    </source>
</evidence>
<dbReference type="Gene3D" id="1.10.760.10">
    <property type="entry name" value="Cytochrome c-like domain"/>
    <property type="match status" value="3"/>
</dbReference>
<feature type="binding site" description="covalent" evidence="11">
    <location>
        <position position="214"/>
    </location>
    <ligand>
        <name>heme c</name>
        <dbReference type="ChEBI" id="CHEBI:61717"/>
        <label>2</label>
    </ligand>
</feature>
<comment type="cofactor">
    <cofactor evidence="11">
        <name>heme c</name>
        <dbReference type="ChEBI" id="CHEBI:61717"/>
    </cofactor>
    <text evidence="11">Binds 3 heme c groups covalently per subunit.</text>
</comment>
<keyword evidence="6" id="KW-0732">Signal</keyword>
<dbReference type="Pfam" id="PF00034">
    <property type="entry name" value="Cytochrom_C"/>
    <property type="match status" value="1"/>
</dbReference>
<dbReference type="GO" id="GO:0016614">
    <property type="term" value="F:oxidoreductase activity, acting on CH-OH group of donors"/>
    <property type="evidence" value="ECO:0007669"/>
    <property type="project" value="InterPro"/>
</dbReference>
<feature type="binding site" description="axial binding residue" evidence="12">
    <location>
        <position position="69"/>
    </location>
    <ligand>
        <name>heme c</name>
        <dbReference type="ChEBI" id="CHEBI:61717"/>
        <label>1</label>
    </ligand>
    <ligandPart>
        <name>Fe</name>
        <dbReference type="ChEBI" id="CHEBI:18248"/>
    </ligandPart>
</feature>
<evidence type="ECO:0000256" key="6">
    <source>
        <dbReference type="ARBA" id="ARBA00022729"/>
    </source>
</evidence>
<evidence type="ECO:0000256" key="12">
    <source>
        <dbReference type="PIRSR" id="PIRSR000018-51"/>
    </source>
</evidence>
<dbReference type="PIRSF" id="PIRSF000018">
    <property type="entry name" value="Mb_ADH_cyt_c"/>
    <property type="match status" value="1"/>
</dbReference>
<evidence type="ECO:0000256" key="9">
    <source>
        <dbReference type="ARBA" id="ARBA00023004"/>
    </source>
</evidence>
<dbReference type="InterPro" id="IPR009056">
    <property type="entry name" value="Cyt_c-like_dom"/>
</dbReference>
<keyword evidence="9 12" id="KW-0408">Iron</keyword>
<feature type="binding site" description="covalent" evidence="11">
    <location>
        <position position="211"/>
    </location>
    <ligand>
        <name>heme c</name>
        <dbReference type="ChEBI" id="CHEBI:61717"/>
        <label>2</label>
    </ligand>
</feature>
<dbReference type="EMBL" id="JABWMJ010000009">
    <property type="protein sequence ID" value="NUZ07824.1"/>
    <property type="molecule type" value="Genomic_DNA"/>
</dbReference>
<evidence type="ECO:0000313" key="15">
    <source>
        <dbReference type="Proteomes" id="UP000529637"/>
    </source>
</evidence>
<keyword evidence="15" id="KW-1185">Reference proteome</keyword>